<accession>A0A8J7H0K9</accession>
<evidence type="ECO:0000313" key="2">
    <source>
        <dbReference type="Proteomes" id="UP000623269"/>
    </source>
</evidence>
<protein>
    <submittedName>
        <fullName evidence="1">Uncharacterized protein</fullName>
    </submittedName>
</protein>
<dbReference type="EMBL" id="JAEAGR010000001">
    <property type="protein sequence ID" value="MBH1939632.1"/>
    <property type="molecule type" value="Genomic_DNA"/>
</dbReference>
<comment type="caution">
    <text evidence="1">The sequence shown here is derived from an EMBL/GenBank/DDBJ whole genome shotgun (WGS) entry which is preliminary data.</text>
</comment>
<dbReference type="Proteomes" id="UP000623269">
    <property type="component" value="Unassembled WGS sequence"/>
</dbReference>
<dbReference type="RefSeq" id="WP_197659840.1">
    <property type="nucleotide sequence ID" value="NZ_JAEAGR010000001.1"/>
</dbReference>
<evidence type="ECO:0000313" key="1">
    <source>
        <dbReference type="EMBL" id="MBH1939632.1"/>
    </source>
</evidence>
<sequence length="347" mass="41023">MKHRMEMLSQRILWKRNRQSKEYEYPIQSGTSQWRKINTIQDKINLCCIPEYILKAISSKELVTLVLNYPLIINLFAYNSYKIGIDTVAGYFNGLSELIHRDDIGDLLLDLYSEKEINEDMDSSSYLQLCVIEMLLAYKKIYQKLQGDRIIQLDYEVDQKQKQRKAAHIYRKTESIFRNMFHETGISSVREDGKLLETDFILTPNGTKVKVLKLSDYSVAEKELCYKEFKKVYPNSAYVSPCTYNYNCHSYAFYQSSPDNIYWMNNPSQYFMDRSYLFVGNQPTANHQRIFYDVPRNTHSGIVLDYKKNIIISKWGSGPLVIHHYRDCPYYTSFDELINYYDRNLSI</sequence>
<keyword evidence="2" id="KW-1185">Reference proteome</keyword>
<dbReference type="AlphaFoldDB" id="A0A8J7H0K9"/>
<gene>
    <name evidence="1" type="ORF">I5677_01835</name>
</gene>
<organism evidence="1 2">
    <name type="scientific">Mobilitalea sibirica</name>
    <dbReference type="NCBI Taxonomy" id="1462919"/>
    <lineage>
        <taxon>Bacteria</taxon>
        <taxon>Bacillati</taxon>
        <taxon>Bacillota</taxon>
        <taxon>Clostridia</taxon>
        <taxon>Lachnospirales</taxon>
        <taxon>Lachnospiraceae</taxon>
        <taxon>Mobilitalea</taxon>
    </lineage>
</organism>
<reference evidence="1" key="1">
    <citation type="submission" date="2020-12" db="EMBL/GenBank/DDBJ databases">
        <title>M. sibirica DSM 26468T genome.</title>
        <authorList>
            <person name="Thieme N."/>
            <person name="Rettenmaier R."/>
            <person name="Zverlov V."/>
            <person name="Liebl W."/>
        </authorList>
    </citation>
    <scope>NUCLEOTIDE SEQUENCE</scope>
    <source>
        <strain evidence="1">DSM 26468</strain>
    </source>
</reference>
<name>A0A8J7H0K9_9FIRM</name>
<proteinExistence type="predicted"/>